<organism evidence="9 10">
    <name type="scientific">Temperatibacter marinus</name>
    <dbReference type="NCBI Taxonomy" id="1456591"/>
    <lineage>
        <taxon>Bacteria</taxon>
        <taxon>Pseudomonadati</taxon>
        <taxon>Pseudomonadota</taxon>
        <taxon>Alphaproteobacteria</taxon>
        <taxon>Kordiimonadales</taxon>
        <taxon>Temperatibacteraceae</taxon>
        <taxon>Temperatibacter</taxon>
    </lineage>
</organism>
<dbReference type="InterPro" id="IPR036259">
    <property type="entry name" value="MFS_trans_sf"/>
</dbReference>
<accession>A0AA52EGH8</accession>
<dbReference type="PANTHER" id="PTHR23522:SF4">
    <property type="entry name" value="NUCLEOSIDE PERMEASE NUPG-RELATED"/>
    <property type="match status" value="1"/>
</dbReference>
<feature type="transmembrane region" description="Helical" evidence="7">
    <location>
        <begin position="72"/>
        <end position="88"/>
    </location>
</feature>
<sequence>MNSKLYAQLSTMMFLQFFIWGAWFVTLGTYLSGINFSGTDIGTAYLMNNIGAIISPFFIGMVADRYFASEKVMAVLHLVGGVTLYYVSDMTTAGSIILGLLFYNACYMPTLALVNTVSFNQMESPDTQFPRVRVWGTVGWIVAGLAITFILANRIDNVEATSVPMKMAAAASILLGLFSFTLPNTPASNKGASVTIKDILGLDALTLLKDRSFAIFALCSLLISIPLAFYYAFTNLYLNEIGMEGVAATMSLGQVSEVVFMVLMPFFFRRLGVKWMLLIGMLAWVVRYAFFAVGDMDGLAWMIYGGILLHGICYDFFFVTGQIYVDKKADKKIRASAQGFIALITYGVGLAIGSSLSGRVVDTFTTDGVKDWVSIWWVPCILAALIALLFALIFKDESASESDTGNEASSEAQA</sequence>
<evidence type="ECO:0000313" key="9">
    <source>
        <dbReference type="EMBL" id="WND02703.1"/>
    </source>
</evidence>
<feature type="transmembrane region" description="Helical" evidence="7">
    <location>
        <begin position="12"/>
        <end position="31"/>
    </location>
</feature>
<evidence type="ECO:0000256" key="5">
    <source>
        <dbReference type="ARBA" id="ARBA00022989"/>
    </source>
</evidence>
<dbReference type="Gene3D" id="1.20.1250.20">
    <property type="entry name" value="MFS general substrate transporter like domains"/>
    <property type="match status" value="2"/>
</dbReference>
<dbReference type="CDD" id="cd06177">
    <property type="entry name" value="MFS_NHS"/>
    <property type="match status" value="1"/>
</dbReference>
<keyword evidence="3" id="KW-1003">Cell membrane</keyword>
<dbReference type="InterPro" id="IPR020846">
    <property type="entry name" value="MFS_dom"/>
</dbReference>
<gene>
    <name evidence="9" type="ORF">QGN29_14210</name>
</gene>
<evidence type="ECO:0000256" key="7">
    <source>
        <dbReference type="SAM" id="Phobius"/>
    </source>
</evidence>
<feature type="domain" description="Major facilitator superfamily (MFS) profile" evidence="8">
    <location>
        <begin position="205"/>
        <end position="414"/>
    </location>
</feature>
<dbReference type="EMBL" id="CP123872">
    <property type="protein sequence ID" value="WND02703.1"/>
    <property type="molecule type" value="Genomic_DNA"/>
</dbReference>
<dbReference type="Proteomes" id="UP001268683">
    <property type="component" value="Chromosome"/>
</dbReference>
<feature type="transmembrane region" description="Helical" evidence="7">
    <location>
        <begin position="299"/>
        <end position="325"/>
    </location>
</feature>
<feature type="transmembrane region" description="Helical" evidence="7">
    <location>
        <begin position="376"/>
        <end position="394"/>
    </location>
</feature>
<evidence type="ECO:0000256" key="2">
    <source>
        <dbReference type="ARBA" id="ARBA00022448"/>
    </source>
</evidence>
<evidence type="ECO:0000256" key="6">
    <source>
        <dbReference type="ARBA" id="ARBA00023136"/>
    </source>
</evidence>
<feature type="transmembrane region" description="Helical" evidence="7">
    <location>
        <begin position="275"/>
        <end position="293"/>
    </location>
</feature>
<dbReference type="PANTHER" id="PTHR23522">
    <property type="entry name" value="BLL5896 PROTEIN"/>
    <property type="match status" value="1"/>
</dbReference>
<reference evidence="9" key="1">
    <citation type="submission" date="2023-04" db="EMBL/GenBank/DDBJ databases">
        <title>Complete genome sequence of Temperatibacter marinus.</title>
        <authorList>
            <person name="Rong J.-C."/>
            <person name="Yi M.-L."/>
            <person name="Zhao Q."/>
        </authorList>
    </citation>
    <scope>NUCLEOTIDE SEQUENCE</scope>
    <source>
        <strain evidence="9">NBRC 110045</strain>
    </source>
</reference>
<keyword evidence="10" id="KW-1185">Reference proteome</keyword>
<keyword evidence="6 7" id="KW-0472">Membrane</keyword>
<dbReference type="PROSITE" id="PS50850">
    <property type="entry name" value="MFS"/>
    <property type="match status" value="1"/>
</dbReference>
<feature type="transmembrane region" description="Helical" evidence="7">
    <location>
        <begin position="337"/>
        <end position="356"/>
    </location>
</feature>
<dbReference type="InterPro" id="IPR004740">
    <property type="entry name" value="Nuc_H_symport"/>
</dbReference>
<name>A0AA52EGH8_9PROT</name>
<keyword evidence="4 7" id="KW-0812">Transmembrane</keyword>
<dbReference type="KEGG" id="tmk:QGN29_14210"/>
<dbReference type="GO" id="GO:0015213">
    <property type="term" value="F:uridine transmembrane transporter activity"/>
    <property type="evidence" value="ECO:0007669"/>
    <property type="project" value="TreeGrafter"/>
</dbReference>
<feature type="transmembrane region" description="Helical" evidence="7">
    <location>
        <begin position="134"/>
        <end position="152"/>
    </location>
</feature>
<proteinExistence type="predicted"/>
<feature type="transmembrane region" description="Helical" evidence="7">
    <location>
        <begin position="43"/>
        <end position="63"/>
    </location>
</feature>
<evidence type="ECO:0000313" key="10">
    <source>
        <dbReference type="Proteomes" id="UP001268683"/>
    </source>
</evidence>
<evidence type="ECO:0000256" key="1">
    <source>
        <dbReference type="ARBA" id="ARBA00004651"/>
    </source>
</evidence>
<dbReference type="GO" id="GO:0005886">
    <property type="term" value="C:plasma membrane"/>
    <property type="evidence" value="ECO:0007669"/>
    <property type="project" value="UniProtKB-SubCell"/>
</dbReference>
<evidence type="ECO:0000259" key="8">
    <source>
        <dbReference type="PROSITE" id="PS50850"/>
    </source>
</evidence>
<feature type="transmembrane region" description="Helical" evidence="7">
    <location>
        <begin position="164"/>
        <end position="182"/>
    </location>
</feature>
<dbReference type="RefSeq" id="WP_310798539.1">
    <property type="nucleotide sequence ID" value="NZ_CP123872.1"/>
</dbReference>
<keyword evidence="5 7" id="KW-1133">Transmembrane helix</keyword>
<dbReference type="GO" id="GO:0015212">
    <property type="term" value="F:cytidine transmembrane transporter activity"/>
    <property type="evidence" value="ECO:0007669"/>
    <property type="project" value="TreeGrafter"/>
</dbReference>
<evidence type="ECO:0000256" key="3">
    <source>
        <dbReference type="ARBA" id="ARBA00022475"/>
    </source>
</evidence>
<evidence type="ECO:0000256" key="4">
    <source>
        <dbReference type="ARBA" id="ARBA00022692"/>
    </source>
</evidence>
<dbReference type="AlphaFoldDB" id="A0AA52EGH8"/>
<dbReference type="Pfam" id="PF03825">
    <property type="entry name" value="Nuc_H_symport"/>
    <property type="match status" value="1"/>
</dbReference>
<protein>
    <submittedName>
        <fullName evidence="9">Nucleoside permease</fullName>
    </submittedName>
</protein>
<feature type="transmembrane region" description="Helical" evidence="7">
    <location>
        <begin position="213"/>
        <end position="233"/>
    </location>
</feature>
<feature type="transmembrane region" description="Helical" evidence="7">
    <location>
        <begin position="94"/>
        <end position="114"/>
    </location>
</feature>
<dbReference type="SUPFAM" id="SSF103473">
    <property type="entry name" value="MFS general substrate transporter"/>
    <property type="match status" value="1"/>
</dbReference>
<keyword evidence="2" id="KW-0813">Transport</keyword>
<comment type="subcellular location">
    <subcellularLocation>
        <location evidence="1">Cell membrane</location>
        <topology evidence="1">Multi-pass membrane protein</topology>
    </subcellularLocation>
</comment>